<keyword evidence="8 11" id="KW-0482">Metalloprotease</keyword>
<dbReference type="AlphaFoldDB" id="A0A336MBD0"/>
<dbReference type="PRINTS" id="PR00756">
    <property type="entry name" value="ALADIPTASE"/>
</dbReference>
<dbReference type="CDD" id="cd09601">
    <property type="entry name" value="M1_APN-Q_like"/>
    <property type="match status" value="1"/>
</dbReference>
<keyword evidence="7 11" id="KW-0862">Zinc</keyword>
<dbReference type="Pfam" id="PF17900">
    <property type="entry name" value="Peptidase_M1_N"/>
    <property type="match status" value="1"/>
</dbReference>
<comment type="similarity">
    <text evidence="2 11">Belongs to the peptidase M1 family.</text>
</comment>
<feature type="domain" description="ERAP1-like C-terminal" evidence="14">
    <location>
        <begin position="573"/>
        <end position="899"/>
    </location>
</feature>
<organism evidence="16">
    <name type="scientific">Culicoides sonorensis</name>
    <name type="common">Biting midge</name>
    <dbReference type="NCBI Taxonomy" id="179676"/>
    <lineage>
        <taxon>Eukaryota</taxon>
        <taxon>Metazoa</taxon>
        <taxon>Ecdysozoa</taxon>
        <taxon>Arthropoda</taxon>
        <taxon>Hexapoda</taxon>
        <taxon>Insecta</taxon>
        <taxon>Pterygota</taxon>
        <taxon>Neoptera</taxon>
        <taxon>Endopterygota</taxon>
        <taxon>Diptera</taxon>
        <taxon>Nematocera</taxon>
        <taxon>Chironomoidea</taxon>
        <taxon>Ceratopogonidae</taxon>
        <taxon>Ceratopogoninae</taxon>
        <taxon>Culicoides</taxon>
        <taxon>Monoculicoides</taxon>
    </lineage>
</organism>
<proteinExistence type="inferred from homology"/>
<dbReference type="InterPro" id="IPR045357">
    <property type="entry name" value="Aminopeptidase_N-like_N"/>
</dbReference>
<dbReference type="InterPro" id="IPR024571">
    <property type="entry name" value="ERAP1-like_C_dom"/>
</dbReference>
<evidence type="ECO:0000259" key="15">
    <source>
        <dbReference type="Pfam" id="PF17900"/>
    </source>
</evidence>
<evidence type="ECO:0000259" key="14">
    <source>
        <dbReference type="Pfam" id="PF11838"/>
    </source>
</evidence>
<dbReference type="GO" id="GO:0005737">
    <property type="term" value="C:cytoplasm"/>
    <property type="evidence" value="ECO:0007669"/>
    <property type="project" value="TreeGrafter"/>
</dbReference>
<evidence type="ECO:0000256" key="5">
    <source>
        <dbReference type="ARBA" id="ARBA00022723"/>
    </source>
</evidence>
<protein>
    <recommendedName>
        <fullName evidence="11">Aminopeptidase</fullName>
        <ecNumber evidence="11">3.4.11.-</ecNumber>
    </recommendedName>
</protein>
<comment type="cofactor">
    <cofactor evidence="11">
        <name>Zn(2+)</name>
        <dbReference type="ChEBI" id="CHEBI:29105"/>
    </cofactor>
    <text evidence="11">Binds 1 zinc ion per subunit.</text>
</comment>
<dbReference type="Gene3D" id="2.60.40.1910">
    <property type="match status" value="1"/>
</dbReference>
<keyword evidence="11" id="KW-0031">Aminopeptidase</keyword>
<dbReference type="EMBL" id="UFQT01000650">
    <property type="protein sequence ID" value="SSX26113.1"/>
    <property type="molecule type" value="Genomic_DNA"/>
</dbReference>
<feature type="chain" id="PRO_5016342977" description="Aminopeptidase" evidence="12">
    <location>
        <begin position="20"/>
        <end position="932"/>
    </location>
</feature>
<evidence type="ECO:0000256" key="3">
    <source>
        <dbReference type="ARBA" id="ARBA00022622"/>
    </source>
</evidence>
<evidence type="ECO:0000256" key="4">
    <source>
        <dbReference type="ARBA" id="ARBA00022670"/>
    </source>
</evidence>
<keyword evidence="5 11" id="KW-0479">Metal-binding</keyword>
<dbReference type="InterPro" id="IPR027268">
    <property type="entry name" value="Peptidase_M4/M1_CTD_sf"/>
</dbReference>
<evidence type="ECO:0000256" key="2">
    <source>
        <dbReference type="ARBA" id="ARBA00010136"/>
    </source>
</evidence>
<dbReference type="Gene3D" id="1.10.390.10">
    <property type="entry name" value="Neutral Protease Domain 2"/>
    <property type="match status" value="1"/>
</dbReference>
<sequence length="932" mass="106790">MGKNIIFLLLIIAVASCYASMKESHISRRSIDLAAAHALISDTRLPTNVQPNCYTLDIRPNLEENTFVGNVKINVSILEETDTILLHAHFDLEIQESEVKVLDIKADHTDTTKQGVEVKLKRIDRQVKKPIIELHLADKAAKGKLFEIHIAFNGVMWEGAQGLFRGAYHEKDGEAKKFVATHFRPNDARRMFPCFDEPGFKVPYCVSIARPKNMTTLFVTPVKNTTPIQGNENYVLDSFETTPPISTNALGFLISELKQVPTSHKGKWDVKVWARSDLAGDLKGVYEKVDKILTSVSAYLAADYPLKKLEIVALPGLNSVKPIDAWGLSIFKESDLLAKGYYNLAQELIYNWLGAYVTPSWHSDAHVNKAIAGFLTASTVISIDGGSEFEGKYPMTILYSIYYEFSKRYPHSRITGMKQETTCSKTELVLRMLNYTLGGETFKKAIRKFINDHQHGTFKSENLWDAMTEQAHTDKVMCEKMSVNEIANSWIEKDRIPVVNVKRDYKGKAALVTQRVFLRERPHDVPERDKLLWWIPLIVDREDKLNFANYTPNIWMKGERQVTLKDLPDSDRFVIINPEEIGPFPVNYDEKNWNLIAAFLQSNKRHEIPAFTRAKLLHDAWNLAYAGNLSFVNAFNMTLFMKHERNHLVWNPVFTFIDHIGKHIDSSPVHKKFETYVRNMLTPLYEDLGPATDGEPSCKMTLRSLSKTFLCRAGYKPCIEEAQTAYKKWMDSDAPDEGNPVANQYICPVFKWGTMQEWEFGLQRVINFPSSRKQSERTYLLKTLAGCPLQKEKTEKLLSMMLLEENGNFTENDIFLTFSMLSSGANGYTTLFDFLQNNWDTLRTRYQQRTNLWDSMISTSTGSFNTQDGFDKVQKLYNDHKGQFGSAEHIIDKNLKNIKEESKWSDENLPVIEKWLDEHLSRDANDEKFMGK</sequence>
<evidence type="ECO:0000256" key="12">
    <source>
        <dbReference type="SAM" id="SignalP"/>
    </source>
</evidence>
<dbReference type="EC" id="3.4.11.-" evidence="11"/>
<dbReference type="GO" id="GO:0004177">
    <property type="term" value="F:aminopeptidase activity"/>
    <property type="evidence" value="ECO:0007669"/>
    <property type="project" value="UniProtKB-KW"/>
</dbReference>
<evidence type="ECO:0000256" key="7">
    <source>
        <dbReference type="ARBA" id="ARBA00022833"/>
    </source>
</evidence>
<dbReference type="InterPro" id="IPR034016">
    <property type="entry name" value="M1_APN-typ"/>
</dbReference>
<dbReference type="InterPro" id="IPR042097">
    <property type="entry name" value="Aminopeptidase_N-like_N_sf"/>
</dbReference>
<feature type="domain" description="Peptidase M1 membrane alanine aminopeptidase" evidence="13">
    <location>
        <begin position="287"/>
        <end position="490"/>
    </location>
</feature>
<keyword evidence="3" id="KW-0325">Glycoprotein</keyword>
<keyword evidence="3" id="KW-0336">GPI-anchor</keyword>
<dbReference type="OMA" id="AGYKPCI"/>
<evidence type="ECO:0000256" key="10">
    <source>
        <dbReference type="PIRSR" id="PIRSR634016-1"/>
    </source>
</evidence>
<comment type="subcellular location">
    <subcellularLocation>
        <location evidence="1">Cell membrane</location>
        <topology evidence="1">Lipid-anchor</topology>
        <topology evidence="1">GPI-anchor</topology>
    </subcellularLocation>
</comment>
<dbReference type="VEuPathDB" id="VectorBase:CSON013119"/>
<keyword evidence="9" id="KW-0449">Lipoprotein</keyword>
<keyword evidence="3" id="KW-0472">Membrane</keyword>
<dbReference type="Pfam" id="PF11838">
    <property type="entry name" value="ERAP1_C"/>
    <property type="match status" value="1"/>
</dbReference>
<accession>A0A336MBD0</accession>
<keyword evidence="12" id="KW-0732">Signal</keyword>
<feature type="signal peptide" evidence="12">
    <location>
        <begin position="1"/>
        <end position="19"/>
    </location>
</feature>
<keyword evidence="6 11" id="KW-0378">Hydrolase</keyword>
<dbReference type="PANTHER" id="PTHR11533">
    <property type="entry name" value="PROTEASE M1 ZINC METALLOPROTEASE"/>
    <property type="match status" value="1"/>
</dbReference>
<dbReference type="GO" id="GO:0008270">
    <property type="term" value="F:zinc ion binding"/>
    <property type="evidence" value="ECO:0007669"/>
    <property type="project" value="UniProtKB-UniRule"/>
</dbReference>
<evidence type="ECO:0000256" key="11">
    <source>
        <dbReference type="RuleBase" id="RU364040"/>
    </source>
</evidence>
<dbReference type="GO" id="GO:0098552">
    <property type="term" value="C:side of membrane"/>
    <property type="evidence" value="ECO:0007669"/>
    <property type="project" value="UniProtKB-KW"/>
</dbReference>
<dbReference type="Gene3D" id="1.25.50.20">
    <property type="match status" value="1"/>
</dbReference>
<dbReference type="Pfam" id="PF01433">
    <property type="entry name" value="Peptidase_M1"/>
    <property type="match status" value="1"/>
</dbReference>
<dbReference type="GO" id="GO:0006508">
    <property type="term" value="P:proteolysis"/>
    <property type="evidence" value="ECO:0007669"/>
    <property type="project" value="UniProtKB-KW"/>
</dbReference>
<dbReference type="GO" id="GO:0005886">
    <property type="term" value="C:plasma membrane"/>
    <property type="evidence" value="ECO:0007669"/>
    <property type="project" value="UniProtKB-SubCell"/>
</dbReference>
<evidence type="ECO:0000259" key="13">
    <source>
        <dbReference type="Pfam" id="PF01433"/>
    </source>
</evidence>
<dbReference type="InterPro" id="IPR050344">
    <property type="entry name" value="Peptidase_M1_aminopeptidases"/>
</dbReference>
<dbReference type="InterPro" id="IPR014782">
    <property type="entry name" value="Peptidase_M1_dom"/>
</dbReference>
<evidence type="ECO:0000256" key="8">
    <source>
        <dbReference type="ARBA" id="ARBA00023049"/>
    </source>
</evidence>
<dbReference type="GO" id="GO:0008237">
    <property type="term" value="F:metallopeptidase activity"/>
    <property type="evidence" value="ECO:0007669"/>
    <property type="project" value="UniProtKB-KW"/>
</dbReference>
<dbReference type="FunFam" id="1.25.50.20:FF:000005">
    <property type="entry name" value="Aminopeptidase N-like protein"/>
    <property type="match status" value="1"/>
</dbReference>
<dbReference type="PANTHER" id="PTHR11533:SF18">
    <property type="entry name" value="FI02158P"/>
    <property type="match status" value="1"/>
</dbReference>
<feature type="domain" description="Aminopeptidase N-like N-terminal" evidence="15">
    <location>
        <begin position="50"/>
        <end position="247"/>
    </location>
</feature>
<evidence type="ECO:0000256" key="9">
    <source>
        <dbReference type="ARBA" id="ARBA00023288"/>
    </source>
</evidence>
<dbReference type="Gene3D" id="2.60.40.1730">
    <property type="entry name" value="tricorn interacting facor f3 domain"/>
    <property type="match status" value="1"/>
</dbReference>
<dbReference type="InterPro" id="IPR001930">
    <property type="entry name" value="Peptidase_M1"/>
</dbReference>
<dbReference type="GO" id="GO:0005615">
    <property type="term" value="C:extracellular space"/>
    <property type="evidence" value="ECO:0007669"/>
    <property type="project" value="TreeGrafter"/>
</dbReference>
<feature type="active site" description="Proton acceptor" evidence="10">
    <location>
        <position position="347"/>
    </location>
</feature>
<dbReference type="PROSITE" id="PS51257">
    <property type="entry name" value="PROKAR_LIPOPROTEIN"/>
    <property type="match status" value="1"/>
</dbReference>
<keyword evidence="4 11" id="KW-0645">Protease</keyword>
<dbReference type="SUPFAM" id="SSF55486">
    <property type="entry name" value="Metalloproteases ('zincins'), catalytic domain"/>
    <property type="match status" value="1"/>
</dbReference>
<reference evidence="16" key="1">
    <citation type="submission" date="2018-07" db="EMBL/GenBank/DDBJ databases">
        <authorList>
            <person name="Quirk P.G."/>
            <person name="Krulwich T.A."/>
        </authorList>
    </citation>
    <scope>NUCLEOTIDE SEQUENCE</scope>
</reference>
<evidence type="ECO:0000313" key="16">
    <source>
        <dbReference type="EMBL" id="SSX26113.1"/>
    </source>
</evidence>
<evidence type="ECO:0000256" key="6">
    <source>
        <dbReference type="ARBA" id="ARBA00022801"/>
    </source>
</evidence>
<dbReference type="FunFam" id="2.60.40.1910:FF:000013">
    <property type="entry name" value="Aminopeptidase"/>
    <property type="match status" value="1"/>
</dbReference>
<name>A0A336MBD0_CULSO</name>
<gene>
    <name evidence="16" type="primary">CSON013119</name>
</gene>
<dbReference type="SUPFAM" id="SSF63737">
    <property type="entry name" value="Leukotriene A4 hydrolase N-terminal domain"/>
    <property type="match status" value="1"/>
</dbReference>
<evidence type="ECO:0000256" key="1">
    <source>
        <dbReference type="ARBA" id="ARBA00004609"/>
    </source>
</evidence>